<dbReference type="Proteomes" id="UP001140560">
    <property type="component" value="Unassembled WGS sequence"/>
</dbReference>
<dbReference type="AlphaFoldDB" id="A0A9W8YFJ0"/>
<keyword evidence="3" id="KW-1185">Reference proteome</keyword>
<feature type="compositionally biased region" description="Polar residues" evidence="1">
    <location>
        <begin position="1"/>
        <end position="26"/>
    </location>
</feature>
<proteinExistence type="predicted"/>
<dbReference type="EMBL" id="JAPEUY010000002">
    <property type="protein sequence ID" value="KAJ4376496.1"/>
    <property type="molecule type" value="Genomic_DNA"/>
</dbReference>
<comment type="caution">
    <text evidence="2">The sequence shown here is derived from an EMBL/GenBank/DDBJ whole genome shotgun (WGS) entry which is preliminary data.</text>
</comment>
<sequence length="239" mass="26616">MESALFATQTGGKKQITSSEQKQIATSEEKPKACKKSILKSKSSKPQTKKKVTFAPFTDFATGRPTVTYHRPSHCYQPGLHACSWPNEWLNTSRLGSVPTDILNLKLFVTTSETDFYKLNEDDTLRPGQMQGLVGLHPGAQVISDFTQSFQDQMEGGTEQLIALVRDADAMVVLVDGDTVLDVFLGNSEDVEEMDYKEDVVDQSRWTCLREVIDTVEADVDDSSLHFHKDEEEASRSCA</sequence>
<reference evidence="2" key="1">
    <citation type="submission" date="2022-10" db="EMBL/GenBank/DDBJ databases">
        <title>Tapping the CABI collections for fungal endophytes: first genome assemblies for Collariella, Neodidymelliopsis, Ascochyta clinopodiicola, Didymella pomorum, Didymosphaeria variabile, Neocosmospora piperis and Neocucurbitaria cava.</title>
        <authorList>
            <person name="Hill R."/>
        </authorList>
    </citation>
    <scope>NUCLEOTIDE SEQUENCE</scope>
    <source>
        <strain evidence="2">IMI 356814</strain>
    </source>
</reference>
<evidence type="ECO:0000313" key="2">
    <source>
        <dbReference type="EMBL" id="KAJ4376496.1"/>
    </source>
</evidence>
<name>A0A9W8YFJ0_9PLEO</name>
<feature type="region of interest" description="Disordered" evidence="1">
    <location>
        <begin position="1"/>
        <end position="47"/>
    </location>
</feature>
<feature type="compositionally biased region" description="Basic residues" evidence="1">
    <location>
        <begin position="33"/>
        <end position="47"/>
    </location>
</feature>
<organism evidence="2 3">
    <name type="scientific">Neocucurbitaria cava</name>
    <dbReference type="NCBI Taxonomy" id="798079"/>
    <lineage>
        <taxon>Eukaryota</taxon>
        <taxon>Fungi</taxon>
        <taxon>Dikarya</taxon>
        <taxon>Ascomycota</taxon>
        <taxon>Pezizomycotina</taxon>
        <taxon>Dothideomycetes</taxon>
        <taxon>Pleosporomycetidae</taxon>
        <taxon>Pleosporales</taxon>
        <taxon>Pleosporineae</taxon>
        <taxon>Cucurbitariaceae</taxon>
        <taxon>Neocucurbitaria</taxon>
    </lineage>
</organism>
<protein>
    <submittedName>
        <fullName evidence="2">Uncharacterized protein</fullName>
    </submittedName>
</protein>
<evidence type="ECO:0000313" key="3">
    <source>
        <dbReference type="Proteomes" id="UP001140560"/>
    </source>
</evidence>
<accession>A0A9W8YFJ0</accession>
<evidence type="ECO:0000256" key="1">
    <source>
        <dbReference type="SAM" id="MobiDB-lite"/>
    </source>
</evidence>
<gene>
    <name evidence="2" type="ORF">N0V83_001780</name>
</gene>